<keyword evidence="7" id="KW-1185">Reference proteome</keyword>
<dbReference type="InterPro" id="IPR036390">
    <property type="entry name" value="WH_DNA-bd_sf"/>
</dbReference>
<evidence type="ECO:0000256" key="4">
    <source>
        <dbReference type="ARBA" id="ARBA00023163"/>
    </source>
</evidence>
<reference evidence="6" key="1">
    <citation type="submission" date="2024-05" db="EMBL/GenBank/DDBJ databases">
        <title>Genome Sequences of Four Agar- Degrading Marine Bacteria.</title>
        <authorList>
            <person name="Phillips E.K."/>
            <person name="Shaffer J.C."/>
            <person name="Henson M.W."/>
            <person name="Temperton B."/>
            <person name="Thrash C.J."/>
            <person name="Martin M.O."/>
        </authorList>
    </citation>
    <scope>NUCLEOTIDE SEQUENCE</scope>
    <source>
        <strain evidence="6">EKP203</strain>
    </source>
</reference>
<dbReference type="PANTHER" id="PTHR30126:SF91">
    <property type="entry name" value="LYSR FAMILY TRANSCRIPTIONAL REGULATOR"/>
    <property type="match status" value="1"/>
</dbReference>
<evidence type="ECO:0000256" key="1">
    <source>
        <dbReference type="ARBA" id="ARBA00009437"/>
    </source>
</evidence>
<proteinExistence type="inferred from homology"/>
<dbReference type="Pfam" id="PF00126">
    <property type="entry name" value="HTH_1"/>
    <property type="match status" value="1"/>
</dbReference>
<dbReference type="PRINTS" id="PR00039">
    <property type="entry name" value="HTHLYSR"/>
</dbReference>
<keyword evidence="4" id="KW-0804">Transcription</keyword>
<dbReference type="Gene3D" id="3.40.190.290">
    <property type="match status" value="1"/>
</dbReference>
<dbReference type="Pfam" id="PF03466">
    <property type="entry name" value="LysR_substrate"/>
    <property type="match status" value="1"/>
</dbReference>
<accession>A0ABT7XYJ3</accession>
<evidence type="ECO:0000256" key="2">
    <source>
        <dbReference type="ARBA" id="ARBA00023015"/>
    </source>
</evidence>
<dbReference type="Gene3D" id="1.10.10.10">
    <property type="entry name" value="Winged helix-like DNA-binding domain superfamily/Winged helix DNA-binding domain"/>
    <property type="match status" value="1"/>
</dbReference>
<evidence type="ECO:0000313" key="7">
    <source>
        <dbReference type="Proteomes" id="UP001169719"/>
    </source>
</evidence>
<sequence>MINLDSLLAFVTAADKGSFSAAGRHIGKSQSTVSVSVNNLELDLGVSLFDRSGKYPVLTVEGERLYKQAKVLMRQADRIEHYTAAVRDKVENKIKIGLDPLVPFAVIETALEKMAQKFPFTQIQIIKETREKLFEDLGEDRLDFALHLSAEALPDYFEFASVAQLEWACVCSPDCEMADLDIVPSELMTTERQILCASMHDHPVLGPVSVLSQSIWLAHEQDDMIRMVEQGIGWAFLPKIMLDERVGMGTLVEFTPDYQKVNQMYGVDLLWKTNTQYGPVFKYLRELLFEASKK</sequence>
<comment type="similarity">
    <text evidence="1">Belongs to the LysR transcriptional regulatory family.</text>
</comment>
<dbReference type="PROSITE" id="PS50931">
    <property type="entry name" value="HTH_LYSR"/>
    <property type="match status" value="1"/>
</dbReference>
<dbReference type="SUPFAM" id="SSF53850">
    <property type="entry name" value="Periplasmic binding protein-like II"/>
    <property type="match status" value="1"/>
</dbReference>
<evidence type="ECO:0000259" key="5">
    <source>
        <dbReference type="PROSITE" id="PS50931"/>
    </source>
</evidence>
<dbReference type="SUPFAM" id="SSF46785">
    <property type="entry name" value="Winged helix' DNA-binding domain"/>
    <property type="match status" value="1"/>
</dbReference>
<name>A0ABT7XYJ3_9VIBR</name>
<dbReference type="Proteomes" id="UP001169719">
    <property type="component" value="Unassembled WGS sequence"/>
</dbReference>
<feature type="domain" description="HTH lysR-type" evidence="5">
    <location>
        <begin position="2"/>
        <end position="59"/>
    </location>
</feature>
<dbReference type="CDD" id="cd05466">
    <property type="entry name" value="PBP2_LTTR_substrate"/>
    <property type="match status" value="1"/>
</dbReference>
<organism evidence="6 7">
    <name type="scientific">Vibrio agarivorans</name>
    <dbReference type="NCBI Taxonomy" id="153622"/>
    <lineage>
        <taxon>Bacteria</taxon>
        <taxon>Pseudomonadati</taxon>
        <taxon>Pseudomonadota</taxon>
        <taxon>Gammaproteobacteria</taxon>
        <taxon>Vibrionales</taxon>
        <taxon>Vibrionaceae</taxon>
        <taxon>Vibrio</taxon>
    </lineage>
</organism>
<keyword evidence="3" id="KW-0238">DNA-binding</keyword>
<dbReference type="InterPro" id="IPR000847">
    <property type="entry name" value="LysR_HTH_N"/>
</dbReference>
<keyword evidence="2" id="KW-0805">Transcription regulation</keyword>
<dbReference type="InterPro" id="IPR005119">
    <property type="entry name" value="LysR_subst-bd"/>
</dbReference>
<evidence type="ECO:0000256" key="3">
    <source>
        <dbReference type="ARBA" id="ARBA00023125"/>
    </source>
</evidence>
<protein>
    <submittedName>
        <fullName evidence="6">LysR family transcriptional regulator</fullName>
    </submittedName>
</protein>
<dbReference type="RefSeq" id="WP_289961008.1">
    <property type="nucleotide sequence ID" value="NZ_JAUEOZ010000001.1"/>
</dbReference>
<dbReference type="PANTHER" id="PTHR30126">
    <property type="entry name" value="HTH-TYPE TRANSCRIPTIONAL REGULATOR"/>
    <property type="match status" value="1"/>
</dbReference>
<gene>
    <name evidence="6" type="ORF">QWJ08_05530</name>
</gene>
<dbReference type="InterPro" id="IPR036388">
    <property type="entry name" value="WH-like_DNA-bd_sf"/>
</dbReference>
<dbReference type="EMBL" id="JAUEOZ010000001">
    <property type="protein sequence ID" value="MDN2480848.1"/>
    <property type="molecule type" value="Genomic_DNA"/>
</dbReference>
<comment type="caution">
    <text evidence="6">The sequence shown here is derived from an EMBL/GenBank/DDBJ whole genome shotgun (WGS) entry which is preliminary data.</text>
</comment>
<evidence type="ECO:0000313" key="6">
    <source>
        <dbReference type="EMBL" id="MDN2480848.1"/>
    </source>
</evidence>